<dbReference type="SMART" id="SM00822">
    <property type="entry name" value="PKS_KR"/>
    <property type="match status" value="1"/>
</dbReference>
<keyword evidence="3" id="KW-0436">Ligase</keyword>
<dbReference type="InterPro" id="IPR001242">
    <property type="entry name" value="Condensation_dom"/>
</dbReference>
<dbReference type="GO" id="GO:0006633">
    <property type="term" value="P:fatty acid biosynthetic process"/>
    <property type="evidence" value="ECO:0007669"/>
    <property type="project" value="TreeGrafter"/>
</dbReference>
<keyword evidence="8" id="KW-1185">Reference proteome</keyword>
<dbReference type="GO" id="GO:0016874">
    <property type="term" value="F:ligase activity"/>
    <property type="evidence" value="ECO:0007669"/>
    <property type="project" value="UniProtKB-KW"/>
</dbReference>
<evidence type="ECO:0000259" key="6">
    <source>
        <dbReference type="SMART" id="SM00822"/>
    </source>
</evidence>
<evidence type="ECO:0000313" key="8">
    <source>
        <dbReference type="Proteomes" id="UP000462212"/>
    </source>
</evidence>
<dbReference type="SUPFAM" id="SSF47336">
    <property type="entry name" value="ACP-like"/>
    <property type="match status" value="1"/>
</dbReference>
<reference evidence="7 8" key="1">
    <citation type="submission" date="2018-05" db="EMBL/GenBank/DDBJ databases">
        <title>Genome sequencing and assembly of the regulated plant pathogen Lachnellula willkommii and related sister species for the development of diagnostic species identification markers.</title>
        <authorList>
            <person name="Giroux E."/>
            <person name="Bilodeau G."/>
        </authorList>
    </citation>
    <scope>NUCLEOTIDE SEQUENCE [LARGE SCALE GENOMIC DNA]</scope>
    <source>
        <strain evidence="7 8">CBS 197.66</strain>
    </source>
</reference>
<dbReference type="InterPro" id="IPR057326">
    <property type="entry name" value="KR_dom"/>
</dbReference>
<dbReference type="AlphaFoldDB" id="A0A8H8RLQ2"/>
<keyword evidence="2" id="KW-0597">Phosphoprotein</keyword>
<dbReference type="InterPro" id="IPR023213">
    <property type="entry name" value="CAT-like_dom_sf"/>
</dbReference>
<evidence type="ECO:0000313" key="7">
    <source>
        <dbReference type="EMBL" id="TVY36833.1"/>
    </source>
</evidence>
<dbReference type="InterPro" id="IPR036736">
    <property type="entry name" value="ACP-like_sf"/>
</dbReference>
<dbReference type="InterPro" id="IPR036291">
    <property type="entry name" value="NAD(P)-bd_dom_sf"/>
</dbReference>
<evidence type="ECO:0000256" key="3">
    <source>
        <dbReference type="ARBA" id="ARBA00022598"/>
    </source>
</evidence>
<dbReference type="Pfam" id="PF08659">
    <property type="entry name" value="KR"/>
    <property type="match status" value="1"/>
</dbReference>
<dbReference type="GO" id="GO:0044550">
    <property type="term" value="P:secondary metabolite biosynthetic process"/>
    <property type="evidence" value="ECO:0007669"/>
    <property type="project" value="TreeGrafter"/>
</dbReference>
<dbReference type="InterPro" id="IPR050091">
    <property type="entry name" value="PKS_NRPS_Biosynth_Enz"/>
</dbReference>
<comment type="caution">
    <text evidence="7">The sequence shown here is derived from an EMBL/GenBank/DDBJ whole genome shotgun (WGS) entry which is preliminary data.</text>
</comment>
<dbReference type="EMBL" id="QGMJ01000394">
    <property type="protein sequence ID" value="TVY36833.1"/>
    <property type="molecule type" value="Genomic_DNA"/>
</dbReference>
<evidence type="ECO:0000256" key="5">
    <source>
        <dbReference type="SAM" id="MobiDB-lite"/>
    </source>
</evidence>
<dbReference type="Gene3D" id="3.30.559.10">
    <property type="entry name" value="Chloramphenicol acetyltransferase-like domain"/>
    <property type="match status" value="1"/>
</dbReference>
<dbReference type="InterPro" id="IPR013968">
    <property type="entry name" value="PKS_KR"/>
</dbReference>
<evidence type="ECO:0000256" key="1">
    <source>
        <dbReference type="ARBA" id="ARBA00022450"/>
    </source>
</evidence>
<feature type="domain" description="Ketoreductase" evidence="6">
    <location>
        <begin position="1"/>
        <end position="103"/>
    </location>
</feature>
<dbReference type="Gene3D" id="3.30.559.30">
    <property type="entry name" value="Nonribosomal peptide synthetase, condensation domain"/>
    <property type="match status" value="1"/>
</dbReference>
<name>A0A8H8RLQ2_9HELO</name>
<proteinExistence type="predicted"/>
<dbReference type="Proteomes" id="UP000462212">
    <property type="component" value="Unassembled WGS sequence"/>
</dbReference>
<dbReference type="InterPro" id="IPR009081">
    <property type="entry name" value="PP-bd_ACP"/>
</dbReference>
<accession>A0A8H8RLQ2</accession>
<keyword evidence="4" id="KW-0511">Multifunctional enzyme</keyword>
<dbReference type="PROSITE" id="PS00012">
    <property type="entry name" value="PHOSPHOPANTETHEINE"/>
    <property type="match status" value="1"/>
</dbReference>
<keyword evidence="1" id="KW-0596">Phosphopantetheine</keyword>
<dbReference type="Pfam" id="PF00668">
    <property type="entry name" value="Condensation"/>
    <property type="match status" value="1"/>
</dbReference>
<evidence type="ECO:0000256" key="4">
    <source>
        <dbReference type="ARBA" id="ARBA00023268"/>
    </source>
</evidence>
<dbReference type="PANTHER" id="PTHR43775">
    <property type="entry name" value="FATTY ACID SYNTHASE"/>
    <property type="match status" value="1"/>
</dbReference>
<dbReference type="InterPro" id="IPR006162">
    <property type="entry name" value="Ppantetheine_attach_site"/>
</dbReference>
<dbReference type="Pfam" id="PF23297">
    <property type="entry name" value="ACP_SdgA_C"/>
    <property type="match status" value="1"/>
</dbReference>
<gene>
    <name evidence="7" type="primary">prlS</name>
    <name evidence="7" type="ORF">LSUB1_G006686</name>
</gene>
<dbReference type="PANTHER" id="PTHR43775:SF22">
    <property type="entry name" value="SYNTHASE, PUTATIVE (JCVI)-RELATED"/>
    <property type="match status" value="1"/>
</dbReference>
<sequence length="695" mass="78006">MPQIAGVTQGAMVLDDTPFRDLTLHTLLKTTAPKVEGSMNLDNLFQENTLDFFVFFSSVVSVLGRPGQANYSAANMFMCSLAEQRRQKGLAASIIHIGAIFGVGYTSQLDRKLFTKVSMRSSALVPISQRDFYQLFAEAVKAGRPGSSSSTIELFSGSKRINPHDDDQPVWATEPLMSHFIQNSEGLTPLARDNQSAVPLRTQLAQATNQIQVHSIIQHALFPKICILFQLDPTKVAIATLAKMRLDEMGIDSLLAVEIRGWFMKTLEVNIPILKILSGVPISDLVAFATENIPERLVPNLQNGEGIESLVEVHDLSTSQETTERPETSKDPTVISSNSSISSVESGVKSVDESPKPLPSAIQKSFRLSFSQEMFWFVWYFLEDKSSLNHTAWARITGKIRIADFQNAIRSLSQQHEALRTCIIEQDGQPIQGIMNSSVLHLELGQIKEEKEVHAVVASYKDHHVFDIARGQTVRISLLSRSPEEHYFVAALHPLIADGISFQTLLRGIQHLYTHPNDNKTLITRQFSDYSEKQHSDYAAGKLQGDLNFWRSEFATLPPPLPILTLSKATSRPVLKSYENERAVFSISPKTREQIQIICRRYRATPFHFYLTAFRILLLRYSRMGTADDVVIGIGDANRTEDEMVDIIGPFVNFLPLRFRTKRVSQFAHLLQNTRDKTYSALAHSKIPFQVLLHE</sequence>
<dbReference type="GO" id="GO:0004312">
    <property type="term" value="F:fatty acid synthase activity"/>
    <property type="evidence" value="ECO:0007669"/>
    <property type="project" value="TreeGrafter"/>
</dbReference>
<dbReference type="SUPFAM" id="SSF52777">
    <property type="entry name" value="CoA-dependent acyltransferases"/>
    <property type="match status" value="2"/>
</dbReference>
<evidence type="ECO:0000256" key="2">
    <source>
        <dbReference type="ARBA" id="ARBA00022553"/>
    </source>
</evidence>
<protein>
    <submittedName>
        <fullName evidence="7">Hybrid PKS-NRPS synthetase</fullName>
    </submittedName>
</protein>
<dbReference type="Gene3D" id="3.40.50.720">
    <property type="entry name" value="NAD(P)-binding Rossmann-like Domain"/>
    <property type="match status" value="1"/>
</dbReference>
<feature type="region of interest" description="Disordered" evidence="5">
    <location>
        <begin position="315"/>
        <end position="341"/>
    </location>
</feature>
<dbReference type="SUPFAM" id="SSF51735">
    <property type="entry name" value="NAD(P)-binding Rossmann-fold domains"/>
    <property type="match status" value="1"/>
</dbReference>
<dbReference type="OrthoDB" id="3565148at2759"/>
<organism evidence="7 8">
    <name type="scientific">Lachnellula subtilissima</name>
    <dbReference type="NCBI Taxonomy" id="602034"/>
    <lineage>
        <taxon>Eukaryota</taxon>
        <taxon>Fungi</taxon>
        <taxon>Dikarya</taxon>
        <taxon>Ascomycota</taxon>
        <taxon>Pezizomycotina</taxon>
        <taxon>Leotiomycetes</taxon>
        <taxon>Helotiales</taxon>
        <taxon>Lachnaceae</taxon>
        <taxon>Lachnellula</taxon>
    </lineage>
</organism>